<name>A0A4C2A9Q1_EUMVA</name>
<dbReference type="STRING" id="151549.A0A4C2A9Q1"/>
<feature type="chain" id="PRO_5020028235" evidence="2">
    <location>
        <begin position="21"/>
        <end position="120"/>
    </location>
</feature>
<accession>A0A4C2A9Q1</accession>
<comment type="caution">
    <text evidence="3">The sequence shown here is derived from an EMBL/GenBank/DDBJ whole genome shotgun (WGS) entry which is preliminary data.</text>
</comment>
<gene>
    <name evidence="3" type="ORF">EVAR_71334_1</name>
</gene>
<evidence type="ECO:0000313" key="4">
    <source>
        <dbReference type="Proteomes" id="UP000299102"/>
    </source>
</evidence>
<organism evidence="3 4">
    <name type="scientific">Eumeta variegata</name>
    <name type="common">Bagworm moth</name>
    <name type="synonym">Eumeta japonica</name>
    <dbReference type="NCBI Taxonomy" id="151549"/>
    <lineage>
        <taxon>Eukaryota</taxon>
        <taxon>Metazoa</taxon>
        <taxon>Ecdysozoa</taxon>
        <taxon>Arthropoda</taxon>
        <taxon>Hexapoda</taxon>
        <taxon>Insecta</taxon>
        <taxon>Pterygota</taxon>
        <taxon>Neoptera</taxon>
        <taxon>Endopterygota</taxon>
        <taxon>Lepidoptera</taxon>
        <taxon>Glossata</taxon>
        <taxon>Ditrysia</taxon>
        <taxon>Tineoidea</taxon>
        <taxon>Psychidae</taxon>
        <taxon>Oiketicinae</taxon>
        <taxon>Eumeta</taxon>
    </lineage>
</organism>
<reference evidence="3 4" key="1">
    <citation type="journal article" date="2019" name="Commun. Biol.">
        <title>The bagworm genome reveals a unique fibroin gene that provides high tensile strength.</title>
        <authorList>
            <person name="Kono N."/>
            <person name="Nakamura H."/>
            <person name="Ohtoshi R."/>
            <person name="Tomita M."/>
            <person name="Numata K."/>
            <person name="Arakawa K."/>
        </authorList>
    </citation>
    <scope>NUCLEOTIDE SEQUENCE [LARGE SCALE GENOMIC DNA]</scope>
</reference>
<protein>
    <submittedName>
        <fullName evidence="3">Uncharacterized protein</fullName>
    </submittedName>
</protein>
<evidence type="ECO:0000256" key="2">
    <source>
        <dbReference type="SAM" id="SignalP"/>
    </source>
</evidence>
<dbReference type="AlphaFoldDB" id="A0A4C2A9Q1"/>
<feature type="signal peptide" evidence="2">
    <location>
        <begin position="1"/>
        <end position="20"/>
    </location>
</feature>
<sequence>MILVAASATIAHLAMEPVQAATLCGLHRRQRTWEVAAAHLAKYSNNGISSSLHNSASGWPKSSPADESWRSIPSSQDRYDRTYNERSSGGYPSTGGGSSGMYNSSRPGQDRYGGPVSSRY</sequence>
<keyword evidence="4" id="KW-1185">Reference proteome</keyword>
<keyword evidence="2" id="KW-0732">Signal</keyword>
<evidence type="ECO:0000313" key="3">
    <source>
        <dbReference type="EMBL" id="GBP95934.1"/>
    </source>
</evidence>
<proteinExistence type="predicted"/>
<feature type="region of interest" description="Disordered" evidence="1">
    <location>
        <begin position="52"/>
        <end position="120"/>
    </location>
</feature>
<dbReference type="OrthoDB" id="6159259at2759"/>
<evidence type="ECO:0000256" key="1">
    <source>
        <dbReference type="SAM" id="MobiDB-lite"/>
    </source>
</evidence>
<dbReference type="Proteomes" id="UP000299102">
    <property type="component" value="Unassembled WGS sequence"/>
</dbReference>
<dbReference type="EMBL" id="BGZK01002703">
    <property type="protein sequence ID" value="GBP95934.1"/>
    <property type="molecule type" value="Genomic_DNA"/>
</dbReference>